<dbReference type="PANTHER" id="PTHR46730">
    <property type="entry name" value="POLYCYSTIN-1"/>
    <property type="match status" value="1"/>
</dbReference>
<dbReference type="InterPro" id="IPR000601">
    <property type="entry name" value="PKD_dom"/>
</dbReference>
<dbReference type="Pfam" id="PF13585">
    <property type="entry name" value="CHU_C"/>
    <property type="match status" value="1"/>
</dbReference>
<sequence length="1378" mass="148084">MLTKIINHPVGATLQWCKLAISVLVLQFVAFSLYAQNLSNKGKDFWVGYGHHQFMEPGNSNSQEMILYLSAEQAATVTVSITGTAWTRTYNIPANTVIASDLIPKAGASDARLYSPPPSFGGTGGEGVFTNRSIHIQSNVPIVAYAHIYGSASSGATMLMPEETWGYSYISVNSQQNYGSDCFNWMFVIANQNNTVVEITPSVLTRNGRLPGVPFTVTLNRGDIYQLVGASLGGSLGRQLTGTVVKSIGNANGQCFPVAVFSGSSRTSITCNGASSSGDNDIQQVFPFQAWGKRYLTAPFSASNSPSSPQNAIFRIVVKDPNTIVVKNGLTLDKTTLINNSYYEYLSGTADYIEADKPVLVAQYMPSSFACGNTDNLGDPEMVYLSPLEQAIKRTGFYRNTRESITVNYLTMIIPTAGTTSLRIDGVQNNYDLAYPHPRMNGYSVVIKRWPAAQAQCIVTSDSAFIATTYGLGSVESYAYNAGTLINNLNAVGSIHNEYDTSKTTNDFTCTQTPVELSILMAYQPTKMVWKLSLLGAAITPNADVTVNNPVSTGTVVIKGITYYKYTLPGSYKFTTEGEQNITVMSTHPSIENCTNTEKVGYTLTVKTKPRAIASYTYTGCTLDSAILKGDNNQPDYKIDRWKWEFPGPKLDSGIEVHHAFPVGPSNVKLTVISKDGCVGDTAFQITAAAKPVAAFTSDAAALCEGAAVKLTDNSTYGGTAPLKEWYWNFGNDSVLNAITNASPSMTYNGFKTYTVKHVVKVSSLCVSDTATQTITVYAKPHADFTFPGNCLPVNGVVQFNTAATVPDAQTITGHSWDFGDAGATPANPNTSVLSAPTHAYTTFGSYNIKYQVTTDKGCTKDTTITASFKLKPQLAYTAVNGVCVNVKGTIPVANASVKNGVTGKGYYKGPATDSSGNFTPAVAGAGTHKIWYVFNTTTGCSDSIATDITVYPKPTAAFAATPNLCLGQPAAITDQSGITTGTITTWKWDDGNGHQTVATNNNPFNINYAADGNYRVKLVTVSDQQCTSDTAAVTVAVHPLPIVVFQLPASVCMPEGSATFTNLTTIKDNSALSWQWDFGDGSAKSALKDPLHNYTAYGPFDITLTATSAFGCTDSKITRLETFFGQPVASFKVTPDTLCQGTDNSFTDQSTDARSNITKWQWSFGDGTTSTAQNPVKKYTSPGEYGVQLKVVNAAGCTSAPFDSKVVVYLQPVIDAGQSFVVPQGTVITFRPTANDSVNLKFRWEPAADFPNPTLLSPVIPAMHDQVYTLTAIGKNNCTASDKMSVKVLKPVVPPNAFSPNGDNINDKWVIYNLSDYPGSKVEVFNRYGQRVYHSDGYALPWDGSFKGNPLPLGTYYYVITLSNGFAPLTGYVAIIK</sequence>
<dbReference type="PROSITE" id="PS50093">
    <property type="entry name" value="PKD"/>
    <property type="match status" value="4"/>
</dbReference>
<evidence type="ECO:0000256" key="3">
    <source>
        <dbReference type="ARBA" id="ARBA00022737"/>
    </source>
</evidence>
<gene>
    <name evidence="8" type="ORF">DF182_18530</name>
</gene>
<keyword evidence="5 6" id="KW-0472">Membrane</keyword>
<dbReference type="RefSeq" id="WP_113617317.1">
    <property type="nucleotide sequence ID" value="NZ_QFFJ01000002.1"/>
</dbReference>
<name>A0A365XQE3_9BACT</name>
<keyword evidence="2 6" id="KW-0812">Transmembrane</keyword>
<feature type="domain" description="PKD" evidence="7">
    <location>
        <begin position="977"/>
        <end position="1038"/>
    </location>
</feature>
<keyword evidence="3" id="KW-0677">Repeat</keyword>
<dbReference type="GO" id="GO:0006816">
    <property type="term" value="P:calcium ion transport"/>
    <property type="evidence" value="ECO:0007669"/>
    <property type="project" value="TreeGrafter"/>
</dbReference>
<feature type="domain" description="PKD" evidence="7">
    <location>
        <begin position="1058"/>
        <end position="1112"/>
    </location>
</feature>
<dbReference type="GO" id="GO:0005886">
    <property type="term" value="C:plasma membrane"/>
    <property type="evidence" value="ECO:0007669"/>
    <property type="project" value="TreeGrafter"/>
</dbReference>
<protein>
    <recommendedName>
        <fullName evidence="7">PKD domain-containing protein</fullName>
    </recommendedName>
</protein>
<dbReference type="Pfam" id="PF17517">
    <property type="entry name" value="IgGFc_binding"/>
    <property type="match status" value="1"/>
</dbReference>
<evidence type="ECO:0000313" key="9">
    <source>
        <dbReference type="Proteomes" id="UP000253410"/>
    </source>
</evidence>
<dbReference type="InterPro" id="IPR035234">
    <property type="entry name" value="IgGFc-bd_N"/>
</dbReference>
<dbReference type="NCBIfam" id="TIGR04131">
    <property type="entry name" value="Bac_Flav_CTERM"/>
    <property type="match status" value="1"/>
</dbReference>
<keyword evidence="9" id="KW-1185">Reference proteome</keyword>
<dbReference type="SMART" id="SM00089">
    <property type="entry name" value="PKD"/>
    <property type="match status" value="5"/>
</dbReference>
<dbReference type="EMBL" id="QFFJ01000002">
    <property type="protein sequence ID" value="RBL88572.1"/>
    <property type="molecule type" value="Genomic_DNA"/>
</dbReference>
<feature type="transmembrane region" description="Helical" evidence="6">
    <location>
        <begin position="1357"/>
        <end position="1376"/>
    </location>
</feature>
<dbReference type="OrthoDB" id="7794186at2"/>
<dbReference type="Gene3D" id="2.60.40.10">
    <property type="entry name" value="Immunoglobulins"/>
    <property type="match status" value="6"/>
</dbReference>
<accession>A0A365XQE3</accession>
<feature type="domain" description="PKD" evidence="7">
    <location>
        <begin position="1128"/>
        <end position="1214"/>
    </location>
</feature>
<dbReference type="Pfam" id="PF18911">
    <property type="entry name" value="PKD_4"/>
    <property type="match status" value="4"/>
</dbReference>
<dbReference type="PANTHER" id="PTHR46730:SF4">
    <property type="entry name" value="POLYCYSTIC KIDNEY DISEASE PROTEIN 1-LIKE 1"/>
    <property type="match status" value="1"/>
</dbReference>
<dbReference type="InterPro" id="IPR022409">
    <property type="entry name" value="PKD/Chitinase_dom"/>
</dbReference>
<feature type="domain" description="PKD" evidence="7">
    <location>
        <begin position="817"/>
        <end position="866"/>
    </location>
</feature>
<comment type="caution">
    <text evidence="8">The sequence shown here is derived from an EMBL/GenBank/DDBJ whole genome shotgun (WGS) entry which is preliminary data.</text>
</comment>
<organism evidence="8 9">
    <name type="scientific">Chitinophaga flava</name>
    <dbReference type="NCBI Taxonomy" id="2259036"/>
    <lineage>
        <taxon>Bacteria</taxon>
        <taxon>Pseudomonadati</taxon>
        <taxon>Bacteroidota</taxon>
        <taxon>Chitinophagia</taxon>
        <taxon>Chitinophagales</taxon>
        <taxon>Chitinophagaceae</taxon>
        <taxon>Chitinophaga</taxon>
    </lineage>
</organism>
<comment type="subcellular location">
    <subcellularLocation>
        <location evidence="1">Membrane</location>
        <topology evidence="1">Multi-pass membrane protein</topology>
    </subcellularLocation>
</comment>
<evidence type="ECO:0000256" key="2">
    <source>
        <dbReference type="ARBA" id="ARBA00022692"/>
    </source>
</evidence>
<evidence type="ECO:0000313" key="8">
    <source>
        <dbReference type="EMBL" id="RBL88572.1"/>
    </source>
</evidence>
<dbReference type="InterPro" id="IPR035986">
    <property type="entry name" value="PKD_dom_sf"/>
</dbReference>
<evidence type="ECO:0000256" key="1">
    <source>
        <dbReference type="ARBA" id="ARBA00004141"/>
    </source>
</evidence>
<dbReference type="SUPFAM" id="SSF49299">
    <property type="entry name" value="PKD domain"/>
    <property type="match status" value="5"/>
</dbReference>
<dbReference type="InterPro" id="IPR026341">
    <property type="entry name" value="T9SS_type_B"/>
</dbReference>
<keyword evidence="4 6" id="KW-1133">Transmembrane helix</keyword>
<reference evidence="8 9" key="1">
    <citation type="submission" date="2018-05" db="EMBL/GenBank/DDBJ databases">
        <title>Chitinophaga sp. K3CV102501T nov., isolated from isolated from a monsoon evergreen broad-leaved forest soil.</title>
        <authorList>
            <person name="Lv Y."/>
        </authorList>
    </citation>
    <scope>NUCLEOTIDE SEQUENCE [LARGE SCALE GENOMIC DNA]</scope>
    <source>
        <strain evidence="8 9">GDMCC 1.1325</strain>
    </source>
</reference>
<evidence type="ECO:0000259" key="7">
    <source>
        <dbReference type="PROSITE" id="PS50093"/>
    </source>
</evidence>
<dbReference type="GO" id="GO:0005261">
    <property type="term" value="F:monoatomic cation channel activity"/>
    <property type="evidence" value="ECO:0007669"/>
    <property type="project" value="TreeGrafter"/>
</dbReference>
<dbReference type="Proteomes" id="UP000253410">
    <property type="component" value="Unassembled WGS sequence"/>
</dbReference>
<proteinExistence type="predicted"/>
<evidence type="ECO:0000256" key="5">
    <source>
        <dbReference type="ARBA" id="ARBA00023136"/>
    </source>
</evidence>
<dbReference type="InterPro" id="IPR013783">
    <property type="entry name" value="Ig-like_fold"/>
</dbReference>
<evidence type="ECO:0000256" key="4">
    <source>
        <dbReference type="ARBA" id="ARBA00022989"/>
    </source>
</evidence>
<dbReference type="CDD" id="cd00146">
    <property type="entry name" value="PKD"/>
    <property type="match status" value="3"/>
</dbReference>
<evidence type="ECO:0000256" key="6">
    <source>
        <dbReference type="SAM" id="Phobius"/>
    </source>
</evidence>